<evidence type="ECO:0000313" key="1">
    <source>
        <dbReference type="EMBL" id="KAF6764447.1"/>
    </source>
</evidence>
<sequence>MLATMVSTRHDVGAHQLAAGCVWRRCLHLRICAQAYSAAPLMMEWAGKSFIMHAKLGNPKCPCCKRRILEGSRPRRVMQWTTRRLRMRQIIVRHCRDRVATFFACSWMGPDAISDSTRNASAMHPRLRITSSELPHSTGTQQSRRAWRSNNDCRAYDISKDKIGISTREEGRNRVKIRWRKPVESAGVSYAIAILSQSEGPRWYWNYFANPIRLTKRTEETTEDFCPLYPEGPT</sequence>
<accession>A0A8H6MGZ4</accession>
<organism evidence="1 2">
    <name type="scientific">Ephemerocybe angulata</name>
    <dbReference type="NCBI Taxonomy" id="980116"/>
    <lineage>
        <taxon>Eukaryota</taxon>
        <taxon>Fungi</taxon>
        <taxon>Dikarya</taxon>
        <taxon>Basidiomycota</taxon>
        <taxon>Agaricomycotina</taxon>
        <taxon>Agaricomycetes</taxon>
        <taxon>Agaricomycetidae</taxon>
        <taxon>Agaricales</taxon>
        <taxon>Agaricineae</taxon>
        <taxon>Psathyrellaceae</taxon>
        <taxon>Ephemerocybe</taxon>
    </lineage>
</organism>
<comment type="caution">
    <text evidence="1">The sequence shown here is derived from an EMBL/GenBank/DDBJ whole genome shotgun (WGS) entry which is preliminary data.</text>
</comment>
<protein>
    <submittedName>
        <fullName evidence="1">Uncharacterized protein</fullName>
    </submittedName>
</protein>
<dbReference type="AlphaFoldDB" id="A0A8H6MGZ4"/>
<name>A0A8H6MGZ4_9AGAR</name>
<keyword evidence="2" id="KW-1185">Reference proteome</keyword>
<reference evidence="1 2" key="1">
    <citation type="submission" date="2020-07" db="EMBL/GenBank/DDBJ databases">
        <title>Comparative genomics of pyrophilous fungi reveals a link between fire events and developmental genes.</title>
        <authorList>
            <consortium name="DOE Joint Genome Institute"/>
            <person name="Steindorff A.S."/>
            <person name="Carver A."/>
            <person name="Calhoun S."/>
            <person name="Stillman K."/>
            <person name="Liu H."/>
            <person name="Lipzen A."/>
            <person name="Pangilinan J."/>
            <person name="Labutti K."/>
            <person name="Bruns T.D."/>
            <person name="Grigoriev I.V."/>
        </authorList>
    </citation>
    <scope>NUCLEOTIDE SEQUENCE [LARGE SCALE GENOMIC DNA]</scope>
    <source>
        <strain evidence="1 2">CBS 144469</strain>
    </source>
</reference>
<dbReference type="EMBL" id="JACGCI010000004">
    <property type="protein sequence ID" value="KAF6764447.1"/>
    <property type="molecule type" value="Genomic_DNA"/>
</dbReference>
<evidence type="ECO:0000313" key="2">
    <source>
        <dbReference type="Proteomes" id="UP000521943"/>
    </source>
</evidence>
<dbReference type="Proteomes" id="UP000521943">
    <property type="component" value="Unassembled WGS sequence"/>
</dbReference>
<proteinExistence type="predicted"/>
<gene>
    <name evidence="1" type="ORF">DFP72DRAFT_840509</name>
</gene>